<dbReference type="GO" id="GO:0005524">
    <property type="term" value="F:ATP binding"/>
    <property type="evidence" value="ECO:0007669"/>
    <property type="project" value="UniProtKB-KW"/>
</dbReference>
<comment type="subcellular location">
    <subcellularLocation>
        <location evidence="4">Cytoplasm</location>
        <location evidence="4">Cytosol</location>
    </subcellularLocation>
    <subcellularLocation>
        <location evidence="3">Mitochondrion matrix</location>
    </subcellularLocation>
</comment>
<organism evidence="23 24">
    <name type="scientific">Pan troglodytes</name>
    <name type="common">Chimpanzee</name>
    <dbReference type="NCBI Taxonomy" id="9598"/>
    <lineage>
        <taxon>Eukaryota</taxon>
        <taxon>Metazoa</taxon>
        <taxon>Chordata</taxon>
        <taxon>Craniata</taxon>
        <taxon>Vertebrata</taxon>
        <taxon>Euteleostomi</taxon>
        <taxon>Mammalia</taxon>
        <taxon>Eutheria</taxon>
        <taxon>Euarchontoglires</taxon>
        <taxon>Primates</taxon>
        <taxon>Haplorrhini</taxon>
        <taxon>Catarrhini</taxon>
        <taxon>Hominidae</taxon>
        <taxon>Pan</taxon>
    </lineage>
</organism>
<evidence type="ECO:0000256" key="22">
    <source>
        <dbReference type="RuleBase" id="RU000532"/>
    </source>
</evidence>
<keyword evidence="15" id="KW-0007">Acetylation</keyword>
<dbReference type="PRINTS" id="PR00477">
    <property type="entry name" value="PHGLYCKINASE"/>
</dbReference>
<proteinExistence type="inferred from homology"/>
<keyword evidence="13 21" id="KW-0067">ATP-binding</keyword>
<dbReference type="Gene3D" id="3.40.50.1260">
    <property type="entry name" value="Phosphoglycerate kinase, N-terminal domain"/>
    <property type="match status" value="3"/>
</dbReference>
<dbReference type="EMBL" id="AACZ04024615">
    <property type="status" value="NOT_ANNOTATED_CDS"/>
    <property type="molecule type" value="Genomic_DNA"/>
</dbReference>
<dbReference type="EC" id="2.7.2.3" evidence="22"/>
<accession>A0A2I3S2Y7</accession>
<evidence type="ECO:0000256" key="11">
    <source>
        <dbReference type="ARBA" id="ARBA00022741"/>
    </source>
</evidence>
<keyword evidence="8" id="KW-0597">Phosphoprotein</keyword>
<evidence type="ECO:0000256" key="6">
    <source>
        <dbReference type="ARBA" id="ARBA00008982"/>
    </source>
</evidence>
<dbReference type="InterPro" id="IPR036043">
    <property type="entry name" value="Phosphoglycerate_kinase_sf"/>
</dbReference>
<dbReference type="EMBL" id="AACZ04024614">
    <property type="status" value="NOT_ANNOTATED_CDS"/>
    <property type="molecule type" value="Genomic_DNA"/>
</dbReference>
<evidence type="ECO:0000256" key="16">
    <source>
        <dbReference type="ARBA" id="ARBA00023128"/>
    </source>
</evidence>
<dbReference type="InterPro" id="IPR015824">
    <property type="entry name" value="Phosphoglycerate_kinase_N"/>
</dbReference>
<evidence type="ECO:0000256" key="17">
    <source>
        <dbReference type="ARBA" id="ARBA00023152"/>
    </source>
</evidence>
<dbReference type="GeneTree" id="ENSGT00940000160157"/>
<dbReference type="GO" id="GO:0106310">
    <property type="term" value="F:protein serine kinase activity"/>
    <property type="evidence" value="ECO:0007669"/>
    <property type="project" value="RHEA"/>
</dbReference>
<dbReference type="OMA" id="GMNIANS"/>
<reference evidence="23 24" key="1">
    <citation type="journal article" date="2005" name="Nature">
        <title>Initial sequence of the chimpanzee genome and comparison with the human genome.</title>
        <authorList>
            <consortium name="Chimpanzee sequencing and analysis consortium"/>
        </authorList>
    </citation>
    <scope>NUCLEOTIDE SEQUENCE [LARGE SCALE GENOMIC DNA]</scope>
</reference>
<name>A0A2I3S2Y7_PANTR</name>
<evidence type="ECO:0000256" key="10">
    <source>
        <dbReference type="ARBA" id="ARBA00022723"/>
    </source>
</evidence>
<keyword evidence="10" id="KW-0479">Metal-binding</keyword>
<dbReference type="GO" id="GO:0046872">
    <property type="term" value="F:metal ion binding"/>
    <property type="evidence" value="ECO:0007669"/>
    <property type="project" value="UniProtKB-KW"/>
</dbReference>
<comment type="pathway">
    <text evidence="5 22">Carbohydrate degradation; glycolysis; pyruvate from D-glyceraldehyde 3-phosphate: step 2/5.</text>
</comment>
<evidence type="ECO:0000313" key="25">
    <source>
        <dbReference type="VGNC" id="VGNC:1512"/>
    </source>
</evidence>
<evidence type="ECO:0000256" key="12">
    <source>
        <dbReference type="ARBA" id="ARBA00022777"/>
    </source>
</evidence>
<keyword evidence="24" id="KW-1185">Reference proteome</keyword>
<dbReference type="Bgee" id="ENSPTRG00000021979">
    <property type="expression patterns" value="Expressed in hindlimb stylopod muscle and 21 other cell types or tissues"/>
</dbReference>
<evidence type="ECO:0000256" key="1">
    <source>
        <dbReference type="ARBA" id="ARBA00000642"/>
    </source>
</evidence>
<feature type="binding site" evidence="21">
    <location>
        <position position="190"/>
    </location>
    <ligand>
        <name>ATP</name>
        <dbReference type="ChEBI" id="CHEBI:30616"/>
    </ligand>
</feature>
<dbReference type="PANTHER" id="PTHR11406:SF14">
    <property type="entry name" value="PHOSPHOGLYCERATE KINASE 1"/>
    <property type="match status" value="1"/>
</dbReference>
<dbReference type="GO" id="GO:0005759">
    <property type="term" value="C:mitochondrial matrix"/>
    <property type="evidence" value="ECO:0007669"/>
    <property type="project" value="UniProtKB-SubCell"/>
</dbReference>
<comment type="subunit">
    <text evidence="20">Monomer. Interacts with kinase MAPK1/ERK2; the interaction is direct, occurs under hypoxic conditions, and promotes its interaction with PIN1. Interacts with peptidyl-prolyl cis-trans isomerase PIN1; the interaction is direct, occurs under hypoxic conditions, and targets the protein to the mitochondrion by promoting interactions with the TOM complex. Interacts with mitochondrial circRNA mcPGK1 (via its 2nd stem-loop); the interaction is direct and targets the protein to the mitochondrion by promoting interactions with the TOM complex. Interacts with pyruvate dehydrogenase kinase PDK1; the interaction is direct, occurs under hypoxic conditions and leads to PDK1-mediated inhibition of pyruvate dehydrogenase complex activity.</text>
</comment>
<dbReference type="GO" id="GO:0004618">
    <property type="term" value="F:phosphoglycerate kinase activity"/>
    <property type="evidence" value="ECO:0007669"/>
    <property type="project" value="UniProtKB-EC"/>
</dbReference>
<feature type="binding site" evidence="21">
    <location>
        <position position="300"/>
    </location>
    <ligand>
        <name>ATP</name>
        <dbReference type="ChEBI" id="CHEBI:30616"/>
    </ligand>
</feature>
<evidence type="ECO:0000256" key="8">
    <source>
        <dbReference type="ARBA" id="ARBA00022553"/>
    </source>
</evidence>
<comment type="catalytic activity">
    <reaction evidence="19">
        <text>L-seryl-[protein] + ATP = O-phospho-L-seryl-[protein] + ADP + H(+)</text>
        <dbReference type="Rhea" id="RHEA:17989"/>
        <dbReference type="Rhea" id="RHEA-COMP:9863"/>
        <dbReference type="Rhea" id="RHEA-COMP:11604"/>
        <dbReference type="ChEBI" id="CHEBI:15378"/>
        <dbReference type="ChEBI" id="CHEBI:29999"/>
        <dbReference type="ChEBI" id="CHEBI:30616"/>
        <dbReference type="ChEBI" id="CHEBI:83421"/>
        <dbReference type="ChEBI" id="CHEBI:456216"/>
        <dbReference type="EC" id="2.7.11.1"/>
    </reaction>
</comment>
<dbReference type="EMBL" id="AACZ04024621">
    <property type="status" value="NOT_ANNOTATED_CDS"/>
    <property type="molecule type" value="Genomic_DNA"/>
</dbReference>
<keyword evidence="17" id="KW-0324">Glycolysis</keyword>
<dbReference type="GO" id="GO:0004674">
    <property type="term" value="F:protein serine/threonine kinase activity"/>
    <property type="evidence" value="ECO:0007669"/>
    <property type="project" value="UniProtKB-EC"/>
</dbReference>
<evidence type="ECO:0000256" key="21">
    <source>
        <dbReference type="PIRSR" id="PIRSR000724-2"/>
    </source>
</evidence>
<dbReference type="SUPFAM" id="SSF53748">
    <property type="entry name" value="Phosphoglycerate kinase"/>
    <property type="match status" value="1"/>
</dbReference>
<comment type="similarity">
    <text evidence="6 22">Belongs to the phosphoglycerate kinase family.</text>
</comment>
<dbReference type="VGNC" id="VGNC:1512">
    <property type="gene designation" value="OPHN1"/>
</dbReference>
<keyword evidence="12 22" id="KW-0418">Kinase</keyword>
<evidence type="ECO:0000256" key="4">
    <source>
        <dbReference type="ARBA" id="ARBA00004514"/>
    </source>
</evidence>
<dbReference type="FunFam" id="3.40.50.1260:FF:000019">
    <property type="entry name" value="Phosphoglycerate kinase 1"/>
    <property type="match status" value="1"/>
</dbReference>
<keyword evidence="9 22" id="KW-0808">Transferase</keyword>
<dbReference type="EMBL" id="AACZ04024613">
    <property type="status" value="NOT_ANNOTATED_CDS"/>
    <property type="molecule type" value="Genomic_DNA"/>
</dbReference>
<sequence length="373" mass="40293">MSLSNKLTLDKPDVKGQRVIMRVDFNNNQITNNQRIKATVLSIKFCLDNGAKSVVLMSHLGQPDGPFAVEFKSLLGKDVLFLKDCVGPEVEKACANPAAGSVILLENLHFHVEEEGKGKLWEQEAFRASLSTLGNVYVNGAFGTAHRAHSSMVGVSLPQKAGGFLMKKELNYFVKRPFLAILGGAKFADKIHLINNMLDKVNEMIIGGGTAFTFLKVLNNMETGTSLFDEEGAKIVKDLMSQAEKNGVKITLPIDFVTAEKFDENAKTGQATVASGIPKYAETVTWAKQIVWNGPVGVFEWEAFAQGTKALMDEVVKATSRGCTTIIGGGNTATCCAKWNTEDKIRHVSTRGGASLELLDGKVLPGVDALGNI</sequence>
<dbReference type="UniPathway" id="UPA00109">
    <property type="reaction ID" value="UER00185"/>
</dbReference>
<dbReference type="EMBL" id="AACZ04024622">
    <property type="status" value="NOT_ANNOTATED_CDS"/>
    <property type="molecule type" value="Genomic_DNA"/>
</dbReference>
<evidence type="ECO:0000256" key="14">
    <source>
        <dbReference type="ARBA" id="ARBA00022842"/>
    </source>
</evidence>
<reference evidence="23" key="2">
    <citation type="submission" date="2025-08" db="UniProtKB">
        <authorList>
            <consortium name="Ensembl"/>
        </authorList>
    </citation>
    <scope>IDENTIFICATION</scope>
</reference>
<reference evidence="23" key="3">
    <citation type="submission" date="2025-09" db="UniProtKB">
        <authorList>
            <consortium name="Ensembl"/>
        </authorList>
    </citation>
    <scope>IDENTIFICATION</scope>
</reference>
<protein>
    <recommendedName>
        <fullName evidence="22">Phosphoglycerate kinase</fullName>
        <ecNumber evidence="22">2.7.2.3</ecNumber>
    </recommendedName>
</protein>
<evidence type="ECO:0000256" key="15">
    <source>
        <dbReference type="ARBA" id="ARBA00022990"/>
    </source>
</evidence>
<dbReference type="EMBL" id="AACZ04024617">
    <property type="status" value="NOT_ANNOTATED_CDS"/>
    <property type="molecule type" value="Genomic_DNA"/>
</dbReference>
<keyword evidence="18" id="KW-0379">Hydroxylation</keyword>
<dbReference type="EMBL" id="AACZ04024616">
    <property type="status" value="NOT_ANNOTATED_CDS"/>
    <property type="molecule type" value="Genomic_DNA"/>
</dbReference>
<dbReference type="FunFam" id="3.40.50.1260:FF:000031">
    <property type="entry name" value="Phosphoglycerate kinase 1"/>
    <property type="match status" value="1"/>
</dbReference>
<dbReference type="EMBL" id="AACZ04024619">
    <property type="status" value="NOT_ANNOTATED_CDS"/>
    <property type="molecule type" value="Genomic_DNA"/>
</dbReference>
<evidence type="ECO:0000256" key="5">
    <source>
        <dbReference type="ARBA" id="ARBA00004838"/>
    </source>
</evidence>
<evidence type="ECO:0000313" key="24">
    <source>
        <dbReference type="Proteomes" id="UP000002277"/>
    </source>
</evidence>
<comment type="catalytic activity">
    <reaction evidence="1 22">
        <text>(2R)-3-phosphoglycerate + ATP = (2R)-3-phospho-glyceroyl phosphate + ADP</text>
        <dbReference type="Rhea" id="RHEA:14801"/>
        <dbReference type="ChEBI" id="CHEBI:30616"/>
        <dbReference type="ChEBI" id="CHEBI:57604"/>
        <dbReference type="ChEBI" id="CHEBI:58272"/>
        <dbReference type="ChEBI" id="CHEBI:456216"/>
        <dbReference type="EC" id="2.7.2.3"/>
    </reaction>
</comment>
<dbReference type="PANTHER" id="PTHR11406">
    <property type="entry name" value="PHOSPHOGLYCERATE KINASE"/>
    <property type="match status" value="1"/>
</dbReference>
<dbReference type="PIRSF" id="PIRSF000724">
    <property type="entry name" value="Pgk"/>
    <property type="match status" value="1"/>
</dbReference>
<evidence type="ECO:0000256" key="13">
    <source>
        <dbReference type="ARBA" id="ARBA00022840"/>
    </source>
</evidence>
<dbReference type="Pfam" id="PF00162">
    <property type="entry name" value="PGK"/>
    <property type="match status" value="1"/>
</dbReference>
<dbReference type="GO" id="GO:0061621">
    <property type="term" value="P:canonical glycolysis"/>
    <property type="evidence" value="ECO:0007669"/>
    <property type="project" value="UniProtKB-ARBA"/>
</dbReference>
<dbReference type="EMBL" id="AACZ04024620">
    <property type="status" value="NOT_ANNOTATED_CDS"/>
    <property type="molecule type" value="Genomic_DNA"/>
</dbReference>
<keyword evidence="11" id="KW-0547">Nucleotide-binding</keyword>
<dbReference type="InterPro" id="IPR001576">
    <property type="entry name" value="Phosphoglycerate_kinase"/>
</dbReference>
<evidence type="ECO:0000256" key="3">
    <source>
        <dbReference type="ARBA" id="ARBA00004305"/>
    </source>
</evidence>
<keyword evidence="14" id="KW-0460">Magnesium</keyword>
<dbReference type="Proteomes" id="UP000002277">
    <property type="component" value="Chromosome X"/>
</dbReference>
<evidence type="ECO:0000256" key="9">
    <source>
        <dbReference type="ARBA" id="ARBA00022679"/>
    </source>
</evidence>
<evidence type="ECO:0000256" key="19">
    <source>
        <dbReference type="ARBA" id="ARBA00048679"/>
    </source>
</evidence>
<keyword evidence="7" id="KW-0963">Cytoplasm</keyword>
<dbReference type="CDD" id="cd00318">
    <property type="entry name" value="Phosphoglycerate_kinase"/>
    <property type="match status" value="1"/>
</dbReference>
<comment type="cofactor">
    <cofactor evidence="2">
        <name>Mg(2+)</name>
        <dbReference type="ChEBI" id="CHEBI:18420"/>
    </cofactor>
</comment>
<evidence type="ECO:0000256" key="18">
    <source>
        <dbReference type="ARBA" id="ARBA00023278"/>
    </source>
</evidence>
<evidence type="ECO:0000256" key="20">
    <source>
        <dbReference type="ARBA" id="ARBA00050004"/>
    </source>
</evidence>
<gene>
    <name evidence="23 25" type="primary">OPHN1</name>
    <name evidence="23" type="synonym">LOC745438</name>
</gene>
<evidence type="ECO:0000313" key="23">
    <source>
        <dbReference type="Ensembl" id="ENSPTRP00000070954.1"/>
    </source>
</evidence>
<keyword evidence="16" id="KW-0496">Mitochondrion</keyword>
<dbReference type="GO" id="GO:0005829">
    <property type="term" value="C:cytosol"/>
    <property type="evidence" value="ECO:0007669"/>
    <property type="project" value="UniProtKB-SubCell"/>
</dbReference>
<evidence type="ECO:0000256" key="2">
    <source>
        <dbReference type="ARBA" id="ARBA00001946"/>
    </source>
</evidence>
<dbReference type="Ensembl" id="ENSPTRT00000077861.1">
    <property type="protein sequence ID" value="ENSPTRP00000070954.1"/>
    <property type="gene ID" value="ENSPTRG00000021979.7"/>
</dbReference>
<evidence type="ECO:0000256" key="7">
    <source>
        <dbReference type="ARBA" id="ARBA00022490"/>
    </source>
</evidence>
<dbReference type="EMBL" id="AACZ04024618">
    <property type="status" value="NOT_ANNOTATED_CDS"/>
    <property type="molecule type" value="Genomic_DNA"/>
</dbReference>
<dbReference type="AlphaFoldDB" id="A0A2I3S2Y7"/>